<dbReference type="AlphaFoldDB" id="A0A8J7DK61"/>
<feature type="transmembrane region" description="Helical" evidence="1">
    <location>
        <begin position="20"/>
        <end position="42"/>
    </location>
</feature>
<dbReference type="RefSeq" id="WP_193904658.1">
    <property type="nucleotide sequence ID" value="NZ_JADEXG010000002.1"/>
</dbReference>
<keyword evidence="3" id="KW-1185">Reference proteome</keyword>
<accession>A0A8J7DK61</accession>
<dbReference type="Proteomes" id="UP000636505">
    <property type="component" value="Unassembled WGS sequence"/>
</dbReference>
<feature type="transmembrane region" description="Helical" evidence="1">
    <location>
        <begin position="69"/>
        <end position="91"/>
    </location>
</feature>
<keyword evidence="1" id="KW-0472">Membrane</keyword>
<evidence type="ECO:0000256" key="1">
    <source>
        <dbReference type="SAM" id="Phobius"/>
    </source>
</evidence>
<organism evidence="2 3">
    <name type="scientific">Vasconcelosia minhoensis LEGE 07310</name>
    <dbReference type="NCBI Taxonomy" id="915328"/>
    <lineage>
        <taxon>Bacteria</taxon>
        <taxon>Bacillati</taxon>
        <taxon>Cyanobacteriota</taxon>
        <taxon>Cyanophyceae</taxon>
        <taxon>Nodosilineales</taxon>
        <taxon>Cymatolegaceae</taxon>
        <taxon>Vasconcelosia</taxon>
        <taxon>Vasconcelosia minhoensis</taxon>
    </lineage>
</organism>
<protein>
    <submittedName>
        <fullName evidence="2">PepSY domain-containing protein</fullName>
    </submittedName>
</protein>
<sequence length="103" mass="11483">MPNLQTVKRQLQKLKQVHAFVAPFVVIPIILTLITGSLYQAFALLGRAGDAGWLLSIHKGNFGPLHLDVIYPFLNALGLLFMAITGGKMWLDLRRIRSRSRAS</sequence>
<evidence type="ECO:0000313" key="2">
    <source>
        <dbReference type="EMBL" id="MBE9075996.1"/>
    </source>
</evidence>
<keyword evidence="1" id="KW-0812">Transmembrane</keyword>
<gene>
    <name evidence="2" type="ORF">IQ241_01575</name>
</gene>
<comment type="caution">
    <text evidence="2">The sequence shown here is derived from an EMBL/GenBank/DDBJ whole genome shotgun (WGS) entry which is preliminary data.</text>
</comment>
<evidence type="ECO:0000313" key="3">
    <source>
        <dbReference type="Proteomes" id="UP000636505"/>
    </source>
</evidence>
<name>A0A8J7DK61_9CYAN</name>
<proteinExistence type="predicted"/>
<dbReference type="EMBL" id="JADEXG010000002">
    <property type="protein sequence ID" value="MBE9075996.1"/>
    <property type="molecule type" value="Genomic_DNA"/>
</dbReference>
<reference evidence="2" key="1">
    <citation type="submission" date="2020-10" db="EMBL/GenBank/DDBJ databases">
        <authorList>
            <person name="Castelo-Branco R."/>
            <person name="Eusebio N."/>
            <person name="Adriana R."/>
            <person name="Vieira A."/>
            <person name="Brugerolle De Fraissinette N."/>
            <person name="Rezende De Castro R."/>
            <person name="Schneider M.P."/>
            <person name="Vasconcelos V."/>
            <person name="Leao P.N."/>
        </authorList>
    </citation>
    <scope>NUCLEOTIDE SEQUENCE</scope>
    <source>
        <strain evidence="2">LEGE 07310</strain>
    </source>
</reference>
<keyword evidence="1" id="KW-1133">Transmembrane helix</keyword>